<accession>A0A8H6ZF49</accession>
<keyword evidence="2" id="KW-0732">Signal</keyword>
<evidence type="ECO:0000256" key="1">
    <source>
        <dbReference type="SAM" id="Coils"/>
    </source>
</evidence>
<gene>
    <name evidence="3" type="ORF">MSAN_00463200</name>
</gene>
<feature type="chain" id="PRO_5034536466" evidence="2">
    <location>
        <begin position="20"/>
        <end position="526"/>
    </location>
</feature>
<sequence length="526" mass="56921">MRISLLLSFTLLSAATVWAQTTAPPPLDFEGAEWIWTGETIAGKPAAWAVRRFRKAFTAPKGKIPVFVHTVSTADDGHYLYVNGALIAQADSIVRPQAACARLNPGTNVFALVGSNTAGATAGVLAKFRITYSDGTTSTVVTDGSWKVGTTSRVYNDFESLAFNDKIMGIATSLGKYGVGPWKKPHPAQKVPQCPELKPVESETPQKEVAQEPLEMGSCPVGCVPFDSAIDEARQALKNEERRVLEAARQEWEEAQKAREEAHEFLEKQRAAMEQCGCATEPSASSAPTIASSCSEPFILTWSSPTSRCGCVSTFNQAQRRDPNAVQCLPPANHGQVACENTGPASSRCKIICDDGLQLTPDQTDCIATTRDETISEFDCSADAEHPGFLTAHPDFGCICADAKTESFCGVSAGHPDAEMMCIDTTDSWGHSESKCQVQCPEGFTATDKKTCEMVKDKDETANFERPCIQDAPDKADANMQALIEHTMEKLNIPRCQNGYEFIKTATGYQCTGGAHRVTFEELGMN</sequence>
<evidence type="ECO:0000313" key="4">
    <source>
        <dbReference type="Proteomes" id="UP000623467"/>
    </source>
</evidence>
<dbReference type="Gene3D" id="2.60.120.260">
    <property type="entry name" value="Galactose-binding domain-like"/>
    <property type="match status" value="1"/>
</dbReference>
<dbReference type="AlphaFoldDB" id="A0A8H6ZF49"/>
<evidence type="ECO:0000313" key="3">
    <source>
        <dbReference type="EMBL" id="KAF7375736.1"/>
    </source>
</evidence>
<protein>
    <submittedName>
        <fullName evidence="3">Alpha-L-rhamnosidase-like protein</fullName>
    </submittedName>
</protein>
<organism evidence="3 4">
    <name type="scientific">Mycena sanguinolenta</name>
    <dbReference type="NCBI Taxonomy" id="230812"/>
    <lineage>
        <taxon>Eukaryota</taxon>
        <taxon>Fungi</taxon>
        <taxon>Dikarya</taxon>
        <taxon>Basidiomycota</taxon>
        <taxon>Agaricomycotina</taxon>
        <taxon>Agaricomycetes</taxon>
        <taxon>Agaricomycetidae</taxon>
        <taxon>Agaricales</taxon>
        <taxon>Marasmiineae</taxon>
        <taxon>Mycenaceae</taxon>
        <taxon>Mycena</taxon>
    </lineage>
</organism>
<keyword evidence="1" id="KW-0175">Coiled coil</keyword>
<name>A0A8H6ZF49_9AGAR</name>
<proteinExistence type="predicted"/>
<comment type="caution">
    <text evidence="3">The sequence shown here is derived from an EMBL/GenBank/DDBJ whole genome shotgun (WGS) entry which is preliminary data.</text>
</comment>
<evidence type="ECO:0000256" key="2">
    <source>
        <dbReference type="SAM" id="SignalP"/>
    </source>
</evidence>
<feature type="coiled-coil region" evidence="1">
    <location>
        <begin position="230"/>
        <end position="275"/>
    </location>
</feature>
<dbReference type="Proteomes" id="UP000623467">
    <property type="component" value="Unassembled WGS sequence"/>
</dbReference>
<keyword evidence="4" id="KW-1185">Reference proteome</keyword>
<reference evidence="3" key="1">
    <citation type="submission" date="2020-05" db="EMBL/GenBank/DDBJ databases">
        <title>Mycena genomes resolve the evolution of fungal bioluminescence.</title>
        <authorList>
            <person name="Tsai I.J."/>
        </authorList>
    </citation>
    <scope>NUCLEOTIDE SEQUENCE</scope>
    <source>
        <strain evidence="3">160909Yilan</strain>
    </source>
</reference>
<dbReference type="EMBL" id="JACAZH010000002">
    <property type="protein sequence ID" value="KAF7375736.1"/>
    <property type="molecule type" value="Genomic_DNA"/>
</dbReference>
<dbReference type="OrthoDB" id="3056365at2759"/>
<feature type="signal peptide" evidence="2">
    <location>
        <begin position="1"/>
        <end position="19"/>
    </location>
</feature>